<feature type="transmembrane region" description="Helical" evidence="6">
    <location>
        <begin position="50"/>
        <end position="71"/>
    </location>
</feature>
<feature type="transmembrane region" description="Helical" evidence="6">
    <location>
        <begin position="374"/>
        <end position="392"/>
    </location>
</feature>
<feature type="transmembrane region" description="Helical" evidence="6">
    <location>
        <begin position="146"/>
        <end position="166"/>
    </location>
</feature>
<keyword evidence="5 6" id="KW-0472">Membrane</keyword>
<accession>A0A4Q1C895</accession>
<feature type="transmembrane region" description="Helical" evidence="6">
    <location>
        <begin position="337"/>
        <end position="362"/>
    </location>
</feature>
<dbReference type="Proteomes" id="UP000290218">
    <property type="component" value="Unassembled WGS sequence"/>
</dbReference>
<proteinExistence type="predicted"/>
<name>A0A4Q1C895_9BACT</name>
<dbReference type="Pfam" id="PF03739">
    <property type="entry name" value="LptF_LptG"/>
    <property type="match status" value="1"/>
</dbReference>
<dbReference type="OrthoDB" id="185464at2"/>
<evidence type="ECO:0000313" key="8">
    <source>
        <dbReference type="Proteomes" id="UP000290218"/>
    </source>
</evidence>
<keyword evidence="2" id="KW-1003">Cell membrane</keyword>
<evidence type="ECO:0000256" key="4">
    <source>
        <dbReference type="ARBA" id="ARBA00022989"/>
    </source>
</evidence>
<dbReference type="PANTHER" id="PTHR33529">
    <property type="entry name" value="SLR0882 PROTEIN-RELATED"/>
    <property type="match status" value="1"/>
</dbReference>
<dbReference type="GO" id="GO:0043190">
    <property type="term" value="C:ATP-binding cassette (ABC) transporter complex"/>
    <property type="evidence" value="ECO:0007669"/>
    <property type="project" value="TreeGrafter"/>
</dbReference>
<dbReference type="AlphaFoldDB" id="A0A4Q1C895"/>
<evidence type="ECO:0000256" key="3">
    <source>
        <dbReference type="ARBA" id="ARBA00022692"/>
    </source>
</evidence>
<evidence type="ECO:0000256" key="2">
    <source>
        <dbReference type="ARBA" id="ARBA00022475"/>
    </source>
</evidence>
<comment type="subcellular location">
    <subcellularLocation>
        <location evidence="1">Cell membrane</location>
        <topology evidence="1">Multi-pass membrane protein</topology>
    </subcellularLocation>
</comment>
<organism evidence="7 8">
    <name type="scientific">Oleiharenicola lentus</name>
    <dbReference type="NCBI Taxonomy" id="2508720"/>
    <lineage>
        <taxon>Bacteria</taxon>
        <taxon>Pseudomonadati</taxon>
        <taxon>Verrucomicrobiota</taxon>
        <taxon>Opitutia</taxon>
        <taxon>Opitutales</taxon>
        <taxon>Opitutaceae</taxon>
        <taxon>Oleiharenicola</taxon>
    </lineage>
</organism>
<protein>
    <submittedName>
        <fullName evidence="7">YjgP/YjgQ family permease</fullName>
    </submittedName>
</protein>
<evidence type="ECO:0000256" key="5">
    <source>
        <dbReference type="ARBA" id="ARBA00023136"/>
    </source>
</evidence>
<dbReference type="GO" id="GO:0015920">
    <property type="term" value="P:lipopolysaccharide transport"/>
    <property type="evidence" value="ECO:0007669"/>
    <property type="project" value="TreeGrafter"/>
</dbReference>
<reference evidence="7 8" key="1">
    <citation type="submission" date="2019-01" db="EMBL/GenBank/DDBJ databases">
        <title>Lacunisphaera sp. strain TWA-58.</title>
        <authorList>
            <person name="Chen W.-M."/>
        </authorList>
    </citation>
    <scope>NUCLEOTIDE SEQUENCE [LARGE SCALE GENOMIC DNA]</scope>
    <source>
        <strain evidence="7 8">TWA-58</strain>
    </source>
</reference>
<sequence length="421" mass="46433">MAAMKGDWPGRANTNCAHQGGVRAGLLSALPPTARVVVSPGHLMNLLDRYLLAEWLKMLGLLLAATMGLLLMTSLYDELRDFTQINAAMGDILLYFATSMPSNLTVVLPLSMLLSLLFVLGKLHRNNELTAIRAAGLNIFSTTRSLWLAGIVLCGVSLLLNARVVPWSVETSRSLRDTILFRAEAEKAASGAQPADADSLGLVTTMAFDNRPQNRMWFINRYSQVSGKAFGVTVSEMDAQRREKTRLMAREATYDTAARSWTLLDGRELWFDPELGELMRSVTFEKKTVPYFNEDPSLMLLVGTKRAQDLSFNELKRITGYFAAEKNPKLIGYEVRYYGMLFSTLGPLIVIAIAVPFAVSGVRVNPVVGVSKSIGLFVIYYILSNLATLLGTKGYVEPVWAAAMPNLAMIGLAAWFFGRLR</sequence>
<feature type="transmembrane region" description="Helical" evidence="6">
    <location>
        <begin position="92"/>
        <end position="120"/>
    </location>
</feature>
<gene>
    <name evidence="7" type="ORF">ESB00_04200</name>
</gene>
<evidence type="ECO:0000313" key="7">
    <source>
        <dbReference type="EMBL" id="RXK55108.1"/>
    </source>
</evidence>
<comment type="caution">
    <text evidence="7">The sequence shown here is derived from an EMBL/GenBank/DDBJ whole genome shotgun (WGS) entry which is preliminary data.</text>
</comment>
<dbReference type="EMBL" id="SDHX01000001">
    <property type="protein sequence ID" value="RXK55108.1"/>
    <property type="molecule type" value="Genomic_DNA"/>
</dbReference>
<keyword evidence="8" id="KW-1185">Reference proteome</keyword>
<evidence type="ECO:0000256" key="6">
    <source>
        <dbReference type="SAM" id="Phobius"/>
    </source>
</evidence>
<dbReference type="PANTHER" id="PTHR33529:SF6">
    <property type="entry name" value="YJGP_YJGQ FAMILY PERMEASE"/>
    <property type="match status" value="1"/>
</dbReference>
<feature type="transmembrane region" description="Helical" evidence="6">
    <location>
        <begin position="399"/>
        <end position="418"/>
    </location>
</feature>
<dbReference type="InterPro" id="IPR005495">
    <property type="entry name" value="LptG/LptF_permease"/>
</dbReference>
<keyword evidence="4 6" id="KW-1133">Transmembrane helix</keyword>
<keyword evidence="3 6" id="KW-0812">Transmembrane</keyword>
<evidence type="ECO:0000256" key="1">
    <source>
        <dbReference type="ARBA" id="ARBA00004651"/>
    </source>
</evidence>